<dbReference type="GO" id="GO:0005524">
    <property type="term" value="F:ATP binding"/>
    <property type="evidence" value="ECO:0007669"/>
    <property type="project" value="UniProtKB-UniRule"/>
</dbReference>
<dbReference type="InterPro" id="IPR010978">
    <property type="entry name" value="tRNA-bd_arm"/>
</dbReference>
<dbReference type="CDD" id="cd00817">
    <property type="entry name" value="ValRS_core"/>
    <property type="match status" value="1"/>
</dbReference>
<evidence type="ECO:0000256" key="6">
    <source>
        <dbReference type="ARBA" id="ARBA00022840"/>
    </source>
</evidence>
<comment type="domain">
    <text evidence="13">The C-terminal coiled-coil domain is crucial for aminoacylation activity.</text>
</comment>
<comment type="subunit">
    <text evidence="2 13">Monomer.</text>
</comment>
<dbReference type="InterPro" id="IPR033705">
    <property type="entry name" value="Anticodon_Ia_Val"/>
</dbReference>
<dbReference type="NCBIfam" id="NF004349">
    <property type="entry name" value="PRK05729.1"/>
    <property type="match status" value="1"/>
</dbReference>
<keyword evidence="6 13" id="KW-0067">ATP-binding</keyword>
<sequence length="952" mass="108479">MEKTYNPQSIEQALYKTWEEKGYFKPHGDTTKESYSIMIPPPNVTGSLHMGHAFQDTIMDTLIRAERMKGKNTLWQVGTDHAGIATQMVVERKIAAEEGKTKHDYGREAFIDKIWEWKGESGGTITKQLRRLGASVDWDRERFTMDDGLSNAVQEVFVRLYEDDLIYRGKRLVNWDPKLHTAISDLEVENKDKKGHMWHFRYPLADGVKTAEGKDYIVVATTRPETMLGDTGVAVNPEDPRYKDLIGKEILLPIVDRRIPIVGDEHADMDKGTGCVKITPAHDFNDYEVGKRHQLPMINILTFNADIRDAAEVFTTNGEASDAYSTELPAKYHGMERFAARKAIVAEFEELGLLDEIKDHDLTVPYGDRGGVVIEPMLTDQWYVRTAPLAETATKAVEDGEIQFVPKQYENMYFSWMRDIQDWCISRQLWWGHRIPAWYDNDGNVYVGRTEEEVRENNGLAPVVVLRQDDDVLDTWFSSALWTFGTQGWPENTDDLKTFHPSDVLVTGFDIIFFWVARMIMMTMHFCKDENGKPQVPFKTVYVTGLIRDENGDKMSKSKGNVLDPIDMIDGIDLESLVEKRTGNMMQPQLAKKIEKNTRKTFENGIEPYGTDALRFTLAAMASTGRDINWDMKRLEGYRNFCNKLWNASRYVLMNTEDQDCGFNSGEIEYSLADKWIESQFELAAKEFNGHIDNYRLDMAANTIYEFIWNQFCDWYLELTKPVLWKGNEAQQRGTRRTLITVLEKTLRLAHPVLPYITETIWQSVKALVDGVEGDTIMLQALPQFEEANFNQEALDDIEWVKAFITSIRNLRAEYDIAPSKALDVMLKVADNKDAARLEANKAVLVSLAKLEDIKVLTAGEETPACATALVGKSELMIPMAGLIDKDAELDRLAKEIAKTQGEVKRIEGKLGNEGFVAKAPEAVVAKEREKLEGYKEMLVKLEEQKQTIAAL</sequence>
<dbReference type="Pfam" id="PF08264">
    <property type="entry name" value="Anticodon_1"/>
    <property type="match status" value="1"/>
</dbReference>
<evidence type="ECO:0000313" key="17">
    <source>
        <dbReference type="EMBL" id="ASI89145.1"/>
    </source>
</evidence>
<dbReference type="AlphaFoldDB" id="A0AAN1KM82"/>
<dbReference type="Pfam" id="PF10458">
    <property type="entry name" value="Val_tRNA-synt_C"/>
    <property type="match status" value="1"/>
</dbReference>
<dbReference type="PANTHER" id="PTHR11946:SF93">
    <property type="entry name" value="VALINE--TRNA LIGASE, CHLOROPLASTIC_MITOCHONDRIAL 2"/>
    <property type="match status" value="1"/>
</dbReference>
<evidence type="ECO:0000256" key="9">
    <source>
        <dbReference type="ARBA" id="ARBA00023146"/>
    </source>
</evidence>
<dbReference type="FunFam" id="3.90.740.10:FF:000004">
    <property type="entry name" value="Valine--tRNA ligase"/>
    <property type="match status" value="1"/>
</dbReference>
<evidence type="ECO:0000256" key="5">
    <source>
        <dbReference type="ARBA" id="ARBA00022741"/>
    </source>
</evidence>
<evidence type="ECO:0000256" key="13">
    <source>
        <dbReference type="HAMAP-Rule" id="MF_02004"/>
    </source>
</evidence>
<evidence type="ECO:0000259" key="16">
    <source>
        <dbReference type="Pfam" id="PF10458"/>
    </source>
</evidence>
<reference evidence="18" key="1">
    <citation type="submission" date="2016-12" db="EMBL/GenBank/DDBJ databases">
        <title>Comparative genomic analysis reveals the diversity, evolution, and environmental adaptation strategies of the genus Vibrio.</title>
        <authorList>
            <person name="Lin H."/>
            <person name="Wang X."/>
            <person name="Zhang X.-H."/>
        </authorList>
    </citation>
    <scope>NUCLEOTIDE SEQUENCE [LARGE SCALE GENOMIC DNA]</scope>
    <source>
        <strain evidence="18">QT6D1</strain>
    </source>
</reference>
<dbReference type="InterPro" id="IPR037118">
    <property type="entry name" value="Val-tRNA_synth_C_sf"/>
</dbReference>
<dbReference type="Gene3D" id="1.10.287.380">
    <property type="entry name" value="Valyl-tRNA synthetase, C-terminal domain"/>
    <property type="match status" value="1"/>
</dbReference>
<dbReference type="InterPro" id="IPR002303">
    <property type="entry name" value="Valyl-tRNA_ligase"/>
</dbReference>
<evidence type="ECO:0000256" key="10">
    <source>
        <dbReference type="ARBA" id="ARBA00047552"/>
    </source>
</evidence>
<dbReference type="InterPro" id="IPR001412">
    <property type="entry name" value="aa-tRNA-synth_I_CS"/>
</dbReference>
<feature type="short sequence motif" description="'HIGH' region" evidence="13">
    <location>
        <begin position="42"/>
        <end position="52"/>
    </location>
</feature>
<evidence type="ECO:0000256" key="12">
    <source>
        <dbReference type="ARBA" id="ARBA00060830"/>
    </source>
</evidence>
<dbReference type="InterPro" id="IPR009080">
    <property type="entry name" value="tRNAsynth_Ia_anticodon-bd"/>
</dbReference>
<gene>
    <name evidence="13" type="primary">valS</name>
    <name evidence="17" type="ORF">BSZ05_04610</name>
</gene>
<dbReference type="PRINTS" id="PR00986">
    <property type="entry name" value="TRNASYNTHVAL"/>
</dbReference>
<dbReference type="EMBL" id="CP018308">
    <property type="protein sequence ID" value="ASI89145.1"/>
    <property type="molecule type" value="Genomic_DNA"/>
</dbReference>
<organism evidence="17 18">
    <name type="scientific">Vibrio mediterranei</name>
    <dbReference type="NCBI Taxonomy" id="689"/>
    <lineage>
        <taxon>Bacteria</taxon>
        <taxon>Pseudomonadati</taxon>
        <taxon>Pseudomonadota</taxon>
        <taxon>Gammaproteobacteria</taxon>
        <taxon>Vibrionales</taxon>
        <taxon>Vibrionaceae</taxon>
        <taxon>Vibrio</taxon>
    </lineage>
</organism>
<feature type="domain" description="Valyl-tRNA synthetase tRNA-binding arm" evidence="16">
    <location>
        <begin position="887"/>
        <end position="949"/>
    </location>
</feature>
<dbReference type="FunFam" id="3.90.740.10:FF:000003">
    <property type="entry name" value="Valine--tRNA ligase"/>
    <property type="match status" value="1"/>
</dbReference>
<evidence type="ECO:0000256" key="4">
    <source>
        <dbReference type="ARBA" id="ARBA00022598"/>
    </source>
</evidence>
<dbReference type="RefSeq" id="WP_088876296.1">
    <property type="nucleotide sequence ID" value="NZ_CP018308.1"/>
</dbReference>
<keyword evidence="9 13" id="KW-0030">Aminoacyl-tRNA synthetase</keyword>
<dbReference type="SUPFAM" id="SSF50677">
    <property type="entry name" value="ValRS/IleRS/LeuRS editing domain"/>
    <property type="match status" value="1"/>
</dbReference>
<dbReference type="Pfam" id="PF00133">
    <property type="entry name" value="tRNA-synt_1"/>
    <property type="match status" value="1"/>
</dbReference>
<evidence type="ECO:0000256" key="2">
    <source>
        <dbReference type="ARBA" id="ARBA00011245"/>
    </source>
</evidence>
<evidence type="ECO:0000256" key="3">
    <source>
        <dbReference type="ARBA" id="ARBA00022490"/>
    </source>
</evidence>
<feature type="coiled-coil region" evidence="13">
    <location>
        <begin position="883"/>
        <end position="952"/>
    </location>
</feature>
<evidence type="ECO:0000313" key="18">
    <source>
        <dbReference type="Proteomes" id="UP000197092"/>
    </source>
</evidence>
<dbReference type="GO" id="GO:0002161">
    <property type="term" value="F:aminoacyl-tRNA deacylase activity"/>
    <property type="evidence" value="ECO:0007669"/>
    <property type="project" value="InterPro"/>
</dbReference>
<dbReference type="FunFam" id="3.40.50.620:FF:000146">
    <property type="entry name" value="Valine--tRNA ligase"/>
    <property type="match status" value="1"/>
</dbReference>
<comment type="function">
    <text evidence="11 13">Catalyzes the attachment of valine to tRNA(Val). As ValRS can inadvertently accommodate and process structurally similar amino acids such as threonine, to avoid such errors, it has a 'posttransfer' editing activity that hydrolyzes mischarged Thr-tRNA(Val) in a tRNA-dependent manner.</text>
</comment>
<protein>
    <recommendedName>
        <fullName evidence="13">Valine--tRNA ligase</fullName>
        <ecNumber evidence="13">6.1.1.9</ecNumber>
    </recommendedName>
    <alternativeName>
        <fullName evidence="13">Valyl-tRNA synthetase</fullName>
        <shortName evidence="13">ValRS</shortName>
    </alternativeName>
</protein>
<comment type="subcellular location">
    <subcellularLocation>
        <location evidence="1 13">Cytoplasm</location>
    </subcellularLocation>
</comment>
<dbReference type="HAMAP" id="MF_02004">
    <property type="entry name" value="Val_tRNA_synth_type1"/>
    <property type="match status" value="1"/>
</dbReference>
<feature type="domain" description="Methionyl/Valyl/Leucyl/Isoleucyl-tRNA synthetase anticodon-binding" evidence="15">
    <location>
        <begin position="674"/>
        <end position="826"/>
    </location>
</feature>
<dbReference type="InterPro" id="IPR009008">
    <property type="entry name" value="Val/Leu/Ile-tRNA-synth_edit"/>
</dbReference>
<dbReference type="InterPro" id="IPR019499">
    <property type="entry name" value="Val-tRNA_synth_tRNA-bd"/>
</dbReference>
<dbReference type="CDD" id="cd07962">
    <property type="entry name" value="Anticodon_Ia_Val"/>
    <property type="match status" value="1"/>
</dbReference>
<dbReference type="SUPFAM" id="SSF52374">
    <property type="entry name" value="Nucleotidylyl transferase"/>
    <property type="match status" value="1"/>
</dbReference>
<dbReference type="EC" id="6.1.1.9" evidence="13"/>
<dbReference type="FunFam" id="1.10.287.380:FF:000001">
    <property type="entry name" value="Valine--tRNA ligase"/>
    <property type="match status" value="1"/>
</dbReference>
<keyword evidence="3 13" id="KW-0963">Cytoplasm</keyword>
<dbReference type="PROSITE" id="PS00178">
    <property type="entry name" value="AA_TRNA_LIGASE_I"/>
    <property type="match status" value="1"/>
</dbReference>
<dbReference type="InterPro" id="IPR002300">
    <property type="entry name" value="aa-tRNA-synth_Ia"/>
</dbReference>
<dbReference type="GO" id="GO:0006438">
    <property type="term" value="P:valyl-tRNA aminoacylation"/>
    <property type="evidence" value="ECO:0007669"/>
    <property type="project" value="UniProtKB-UniRule"/>
</dbReference>
<dbReference type="Gene3D" id="3.40.50.620">
    <property type="entry name" value="HUPs"/>
    <property type="match status" value="2"/>
</dbReference>
<keyword evidence="4 13" id="KW-0436">Ligase</keyword>
<comment type="domain">
    <text evidence="13">ValRS has two distinct active sites: one for aminoacylation and one for editing. The misactivated threonine is translocated from the active site to the editing site.</text>
</comment>
<dbReference type="InterPro" id="IPR014729">
    <property type="entry name" value="Rossmann-like_a/b/a_fold"/>
</dbReference>
<evidence type="ECO:0000256" key="11">
    <source>
        <dbReference type="ARBA" id="ARBA00055630"/>
    </source>
</evidence>
<dbReference type="Proteomes" id="UP000197092">
    <property type="component" value="Chromosome 1"/>
</dbReference>
<dbReference type="NCBIfam" id="TIGR00422">
    <property type="entry name" value="valS"/>
    <property type="match status" value="1"/>
</dbReference>
<keyword evidence="5 13" id="KW-0547">Nucleotide-binding</keyword>
<dbReference type="PANTHER" id="PTHR11946">
    <property type="entry name" value="VALYL-TRNA SYNTHETASES"/>
    <property type="match status" value="1"/>
</dbReference>
<dbReference type="KEGG" id="vsh:BSZ05_04610"/>
<proteinExistence type="inferred from homology"/>
<evidence type="ECO:0000259" key="15">
    <source>
        <dbReference type="Pfam" id="PF08264"/>
    </source>
</evidence>
<feature type="domain" description="Aminoacyl-tRNA synthetase class Ia" evidence="14">
    <location>
        <begin position="14"/>
        <end position="631"/>
    </location>
</feature>
<dbReference type="FunFam" id="1.10.730.10:FF:000007">
    <property type="entry name" value="Valine--tRNA ligase"/>
    <property type="match status" value="1"/>
</dbReference>
<dbReference type="GO" id="GO:0005829">
    <property type="term" value="C:cytosol"/>
    <property type="evidence" value="ECO:0007669"/>
    <property type="project" value="TreeGrafter"/>
</dbReference>
<comment type="similarity">
    <text evidence="12 13">Belongs to the class-I aminoacyl-tRNA synthetase family. ValS type 1 subfamily.</text>
</comment>
<evidence type="ECO:0000256" key="8">
    <source>
        <dbReference type="ARBA" id="ARBA00023054"/>
    </source>
</evidence>
<dbReference type="Gene3D" id="1.10.730.10">
    <property type="entry name" value="Isoleucyl-tRNA Synthetase, Domain 1"/>
    <property type="match status" value="1"/>
</dbReference>
<dbReference type="GO" id="GO:0004832">
    <property type="term" value="F:valine-tRNA ligase activity"/>
    <property type="evidence" value="ECO:0007669"/>
    <property type="project" value="UniProtKB-UniRule"/>
</dbReference>
<keyword evidence="8 13" id="KW-0175">Coiled coil</keyword>
<dbReference type="SUPFAM" id="SSF46589">
    <property type="entry name" value="tRNA-binding arm"/>
    <property type="match status" value="1"/>
</dbReference>
<dbReference type="SUPFAM" id="SSF47323">
    <property type="entry name" value="Anticodon-binding domain of a subclass of class I aminoacyl-tRNA synthetases"/>
    <property type="match status" value="1"/>
</dbReference>
<accession>A0AAN1KM82</accession>
<dbReference type="FunFam" id="3.40.50.620:FF:000020">
    <property type="entry name" value="Valine--tRNA ligase, mitochondrial"/>
    <property type="match status" value="1"/>
</dbReference>
<evidence type="ECO:0000259" key="14">
    <source>
        <dbReference type="Pfam" id="PF00133"/>
    </source>
</evidence>
<feature type="binding site" evidence="13">
    <location>
        <position position="557"/>
    </location>
    <ligand>
        <name>ATP</name>
        <dbReference type="ChEBI" id="CHEBI:30616"/>
    </ligand>
</feature>
<evidence type="ECO:0000256" key="1">
    <source>
        <dbReference type="ARBA" id="ARBA00004496"/>
    </source>
</evidence>
<dbReference type="Gene3D" id="3.90.740.10">
    <property type="entry name" value="Valyl/Leucyl/Isoleucyl-tRNA synthetase, editing domain"/>
    <property type="match status" value="1"/>
</dbReference>
<evidence type="ECO:0000256" key="7">
    <source>
        <dbReference type="ARBA" id="ARBA00022917"/>
    </source>
</evidence>
<feature type="short sequence motif" description="'KMSKS' region" evidence="13">
    <location>
        <begin position="554"/>
        <end position="558"/>
    </location>
</feature>
<dbReference type="InterPro" id="IPR013155">
    <property type="entry name" value="M/V/L/I-tRNA-synth_anticd-bd"/>
</dbReference>
<keyword evidence="7 13" id="KW-0648">Protein biosynthesis</keyword>
<name>A0AAN1KM82_9VIBR</name>
<comment type="catalytic activity">
    <reaction evidence="10 13">
        <text>tRNA(Val) + L-valine + ATP = L-valyl-tRNA(Val) + AMP + diphosphate</text>
        <dbReference type="Rhea" id="RHEA:10704"/>
        <dbReference type="Rhea" id="RHEA-COMP:9672"/>
        <dbReference type="Rhea" id="RHEA-COMP:9708"/>
        <dbReference type="ChEBI" id="CHEBI:30616"/>
        <dbReference type="ChEBI" id="CHEBI:33019"/>
        <dbReference type="ChEBI" id="CHEBI:57762"/>
        <dbReference type="ChEBI" id="CHEBI:78442"/>
        <dbReference type="ChEBI" id="CHEBI:78537"/>
        <dbReference type="ChEBI" id="CHEBI:456215"/>
        <dbReference type="EC" id="6.1.1.9"/>
    </reaction>
</comment>